<name>A0ACC1HP15_9FUNG</name>
<evidence type="ECO:0000313" key="1">
    <source>
        <dbReference type="EMBL" id="KAJ1675684.1"/>
    </source>
</evidence>
<accession>A0ACC1HP15</accession>
<evidence type="ECO:0000313" key="2">
    <source>
        <dbReference type="Proteomes" id="UP001145114"/>
    </source>
</evidence>
<gene>
    <name evidence="1" type="ORF">EV182_000785</name>
</gene>
<reference evidence="1" key="1">
    <citation type="submission" date="2022-06" db="EMBL/GenBank/DDBJ databases">
        <title>Phylogenomic reconstructions and comparative analyses of Kickxellomycotina fungi.</title>
        <authorList>
            <person name="Reynolds N.K."/>
            <person name="Stajich J.E."/>
            <person name="Barry K."/>
            <person name="Grigoriev I.V."/>
            <person name="Crous P."/>
            <person name="Smith M.E."/>
        </authorList>
    </citation>
    <scope>NUCLEOTIDE SEQUENCE</scope>
    <source>
        <strain evidence="1">RSA 2271</strain>
    </source>
</reference>
<sequence length="418" mass="47073">MGSKNLSNKERLTQLIITAPELDPDDMYLAIFHSASGVPLNIDVGDVIYAQSCDGVNFRGKTRLRITNRNTIWYQFKNSAKMIDGPQRPRSVVEALFKWWNDKNARLIEPPKSSQLAAAIGEGGSEDITVERGGQNANGERDGGDERDKASTNNPDGGGTAQTTRLCDVVPGRYYNLVVQIVKITPVWYGNANASELLVTDYTENPWMKDYVSYDQHKGSSVDTCKVLKTYVWDTLRDDLFGLVNGSYVQIVNTKSKLSKYQDLELHLRPMNNKARIVFLALGDPLLNDILSRRKSRNPDTYDRTTTTTPQAGSVTQNTEPRALTKVSDEYSDVQISQISDVNQRFRIRARVVRIEPNKMEQISRPLCRVCREKYEEPWPVQCEKCGSSELEFRYAFVLRIEDDSGALDIPMLGKAAA</sequence>
<dbReference type="EMBL" id="JAMZIH010005205">
    <property type="protein sequence ID" value="KAJ1675684.1"/>
    <property type="molecule type" value="Genomic_DNA"/>
</dbReference>
<feature type="non-terminal residue" evidence="1">
    <location>
        <position position="418"/>
    </location>
</feature>
<keyword evidence="2" id="KW-1185">Reference proteome</keyword>
<protein>
    <submittedName>
        <fullName evidence="1">Uncharacterized protein</fullName>
    </submittedName>
</protein>
<proteinExistence type="predicted"/>
<dbReference type="Proteomes" id="UP001145114">
    <property type="component" value="Unassembled WGS sequence"/>
</dbReference>
<comment type="caution">
    <text evidence="1">The sequence shown here is derived from an EMBL/GenBank/DDBJ whole genome shotgun (WGS) entry which is preliminary data.</text>
</comment>
<organism evidence="1 2">
    <name type="scientific">Spiromyces aspiralis</name>
    <dbReference type="NCBI Taxonomy" id="68401"/>
    <lineage>
        <taxon>Eukaryota</taxon>
        <taxon>Fungi</taxon>
        <taxon>Fungi incertae sedis</taxon>
        <taxon>Zoopagomycota</taxon>
        <taxon>Kickxellomycotina</taxon>
        <taxon>Kickxellomycetes</taxon>
        <taxon>Kickxellales</taxon>
        <taxon>Kickxellaceae</taxon>
        <taxon>Spiromyces</taxon>
    </lineage>
</organism>